<feature type="compositionally biased region" description="Basic and acidic residues" evidence="1">
    <location>
        <begin position="268"/>
        <end position="285"/>
    </location>
</feature>
<evidence type="ECO:0000256" key="2">
    <source>
        <dbReference type="SAM" id="Phobius"/>
    </source>
</evidence>
<dbReference type="RefSeq" id="WP_190266015.1">
    <property type="nucleotide sequence ID" value="NZ_BAABAD010000003.1"/>
</dbReference>
<sequence>MANEPDAPDSRPISVSELLARSREEGGAATGGTREGRGRRRVGREGSVSVSELTGEIPRVRSADATDAGPAEPETGGNRRSAPETPAPEERRDDAGAFPRSANPVARRYADDRPVADRAPSPFPSQKPGPDAPPPSNRPAGPTASGMPGYASPSTRDFSASSVTGRLAPQTGANRPGPAPRGRPSAAESENANAVTGIIPVVEDDDELVVVEPDDIDGYDLASLSGTPEVIEETPESADDFEAYRAFADIDEEPEPPKRRFGWLKNKQNSDRSSRPAAARAREQVVADEPGFDEPDQVADADREPDVDDLSVGGTAAFAAPTVAEPSDPAEARTEYIGDLADGPDTDTAHIDTAHIDAEHTDTDLDETDGPGPDDLSTRAGRRRAAAIETARAEALDPVATTSDRDVAPAATPTADEQTDDKRDSDGSKHSPTVAWLVVIGQSIAGLAIGIGLFWGFTELWKWNVYFALVLAVLVIFGIVTFAHLVRRTKDLTTTLLALGVGLIVTIGPLVLLAT</sequence>
<dbReference type="EMBL" id="JACWMS010000001">
    <property type="protein sequence ID" value="MBD1319099.1"/>
    <property type="molecule type" value="Genomic_DNA"/>
</dbReference>
<accession>A0ABR7W8E9</accession>
<keyword evidence="4" id="KW-1185">Reference proteome</keyword>
<evidence type="ECO:0000313" key="3">
    <source>
        <dbReference type="EMBL" id="MBD1319099.1"/>
    </source>
</evidence>
<feature type="region of interest" description="Disordered" evidence="1">
    <location>
        <begin position="1"/>
        <end position="199"/>
    </location>
</feature>
<feature type="compositionally biased region" description="Basic and acidic residues" evidence="1">
    <location>
        <begin position="420"/>
        <end position="429"/>
    </location>
</feature>
<feature type="transmembrane region" description="Helical" evidence="2">
    <location>
        <begin position="463"/>
        <end position="483"/>
    </location>
</feature>
<reference evidence="3 4" key="1">
    <citation type="submission" date="2020-09" db="EMBL/GenBank/DDBJ databases">
        <title>Novel species in genus Gordonia.</title>
        <authorList>
            <person name="Zhang G."/>
        </authorList>
    </citation>
    <scope>NUCLEOTIDE SEQUENCE [LARGE SCALE GENOMIC DNA]</scope>
    <source>
        <strain evidence="3 4">ON-33</strain>
    </source>
</reference>
<organism evidence="3 4">
    <name type="scientific">Gordonia hankookensis</name>
    <dbReference type="NCBI Taxonomy" id="589403"/>
    <lineage>
        <taxon>Bacteria</taxon>
        <taxon>Bacillati</taxon>
        <taxon>Actinomycetota</taxon>
        <taxon>Actinomycetes</taxon>
        <taxon>Mycobacteriales</taxon>
        <taxon>Gordoniaceae</taxon>
        <taxon>Gordonia</taxon>
    </lineage>
</organism>
<keyword evidence="2" id="KW-1133">Transmembrane helix</keyword>
<evidence type="ECO:0000256" key="1">
    <source>
        <dbReference type="SAM" id="MobiDB-lite"/>
    </source>
</evidence>
<comment type="caution">
    <text evidence="3">The sequence shown here is derived from an EMBL/GenBank/DDBJ whole genome shotgun (WGS) entry which is preliminary data.</text>
</comment>
<gene>
    <name evidence="3" type="ORF">IDF66_05845</name>
</gene>
<evidence type="ECO:0000313" key="4">
    <source>
        <dbReference type="Proteomes" id="UP000602395"/>
    </source>
</evidence>
<feature type="compositionally biased region" description="Acidic residues" evidence="1">
    <location>
        <begin position="290"/>
        <end position="309"/>
    </location>
</feature>
<keyword evidence="2" id="KW-0472">Membrane</keyword>
<evidence type="ECO:0008006" key="5">
    <source>
        <dbReference type="Google" id="ProtNLM"/>
    </source>
</evidence>
<feature type="transmembrane region" description="Helical" evidence="2">
    <location>
        <begin position="495"/>
        <end position="514"/>
    </location>
</feature>
<feature type="transmembrane region" description="Helical" evidence="2">
    <location>
        <begin position="433"/>
        <end position="457"/>
    </location>
</feature>
<protein>
    <recommendedName>
        <fullName evidence="5">Transmembrane protein</fullName>
    </recommendedName>
</protein>
<name>A0ABR7W8E9_9ACTN</name>
<feature type="compositionally biased region" description="Polar residues" evidence="1">
    <location>
        <begin position="152"/>
        <end position="164"/>
    </location>
</feature>
<feature type="compositionally biased region" description="Pro residues" evidence="1">
    <location>
        <begin position="121"/>
        <end position="137"/>
    </location>
</feature>
<keyword evidence="2" id="KW-0812">Transmembrane</keyword>
<feature type="compositionally biased region" description="Low complexity" evidence="1">
    <location>
        <begin position="172"/>
        <end position="187"/>
    </location>
</feature>
<feature type="compositionally biased region" description="Basic and acidic residues" evidence="1">
    <location>
        <begin position="347"/>
        <end position="363"/>
    </location>
</feature>
<dbReference type="Proteomes" id="UP000602395">
    <property type="component" value="Unassembled WGS sequence"/>
</dbReference>
<proteinExistence type="predicted"/>
<feature type="region of interest" description="Disordered" evidence="1">
    <location>
        <begin position="249"/>
        <end position="430"/>
    </location>
</feature>